<keyword evidence="3" id="KW-1185">Reference proteome</keyword>
<feature type="region of interest" description="Disordered" evidence="1">
    <location>
        <begin position="153"/>
        <end position="275"/>
    </location>
</feature>
<sequence length="571" mass="62186">MARKKSKAAAADELPLTVGRSSSLAPWSFFQAECFSEFVYYFEVEHIQSSDSTVAVPLINTLRPLMIEFYRQFPPDWALDICAFVAAISLASKYLVHLHLKPRKAEYTNMFWKWPAGFEATLQNADVAMPAANFQIPNVAIKSGTLLSFSKAFDDDSDEEDEPPAKKPRLDKPSAKGRAASVESVVTNASAPSRPPTGPSTGPRATHSAAVQPEPPSSPLKPSAPPKPTIKVVKPEPKPPAVSSSKTKGKNKETDPEGYLTPEQKAYADEHPPPTSREELLLSAVYSDTAPPGPWSQGLARPLPAQIRAPAVLVGDWLSPALWCKSPCKCVSCINRLKDCSDGEFGARCEPCVRGGIKCSRTNTDEEDVIMQEALRPLYALSSDAFVRVLQHAVKARRITEMHYRLFARSIEDLDRANDHIILTYINASDVSSVEAMQMHFEDPADKEHMDSLCKRVLAGTSLHALQIEHLDDNPTSGILRRDESQPDSIANTFYTPLPTRLMSRPVDPVLNLNTRTDKIFVGRSATPTAPAALAPPSAPPVFGRPNAHLLPPGSAVPAPAKDAPMPPPSS</sequence>
<dbReference type="AlphaFoldDB" id="A0AAD7DNP5"/>
<comment type="caution">
    <text evidence="2">The sequence shown here is derived from an EMBL/GenBank/DDBJ whole genome shotgun (WGS) entry which is preliminary data.</text>
</comment>
<feature type="compositionally biased region" description="Basic and acidic residues" evidence="1">
    <location>
        <begin position="266"/>
        <end position="275"/>
    </location>
</feature>
<evidence type="ECO:0000256" key="1">
    <source>
        <dbReference type="SAM" id="MobiDB-lite"/>
    </source>
</evidence>
<organism evidence="2 3">
    <name type="scientific">Mycena metata</name>
    <dbReference type="NCBI Taxonomy" id="1033252"/>
    <lineage>
        <taxon>Eukaryota</taxon>
        <taxon>Fungi</taxon>
        <taxon>Dikarya</taxon>
        <taxon>Basidiomycota</taxon>
        <taxon>Agaricomycotina</taxon>
        <taxon>Agaricomycetes</taxon>
        <taxon>Agaricomycetidae</taxon>
        <taxon>Agaricales</taxon>
        <taxon>Marasmiineae</taxon>
        <taxon>Mycenaceae</taxon>
        <taxon>Mycena</taxon>
    </lineage>
</organism>
<evidence type="ECO:0000313" key="3">
    <source>
        <dbReference type="Proteomes" id="UP001215598"/>
    </source>
</evidence>
<feature type="region of interest" description="Disordered" evidence="1">
    <location>
        <begin position="529"/>
        <end position="571"/>
    </location>
</feature>
<feature type="compositionally biased region" description="Pro residues" evidence="1">
    <location>
        <begin position="213"/>
        <end position="228"/>
    </location>
</feature>
<dbReference type="EMBL" id="JARKIB010000656">
    <property type="protein sequence ID" value="KAJ7695512.1"/>
    <property type="molecule type" value="Genomic_DNA"/>
</dbReference>
<reference evidence="2" key="1">
    <citation type="submission" date="2023-03" db="EMBL/GenBank/DDBJ databases">
        <title>Massive genome expansion in bonnet fungi (Mycena s.s.) driven by repeated elements and novel gene families across ecological guilds.</title>
        <authorList>
            <consortium name="Lawrence Berkeley National Laboratory"/>
            <person name="Harder C.B."/>
            <person name="Miyauchi S."/>
            <person name="Viragh M."/>
            <person name="Kuo A."/>
            <person name="Thoen E."/>
            <person name="Andreopoulos B."/>
            <person name="Lu D."/>
            <person name="Skrede I."/>
            <person name="Drula E."/>
            <person name="Henrissat B."/>
            <person name="Morin E."/>
            <person name="Kohler A."/>
            <person name="Barry K."/>
            <person name="LaButti K."/>
            <person name="Morin E."/>
            <person name="Salamov A."/>
            <person name="Lipzen A."/>
            <person name="Mereny Z."/>
            <person name="Hegedus B."/>
            <person name="Baldrian P."/>
            <person name="Stursova M."/>
            <person name="Weitz H."/>
            <person name="Taylor A."/>
            <person name="Grigoriev I.V."/>
            <person name="Nagy L.G."/>
            <person name="Martin F."/>
            <person name="Kauserud H."/>
        </authorList>
    </citation>
    <scope>NUCLEOTIDE SEQUENCE</scope>
    <source>
        <strain evidence="2">CBHHK182m</strain>
    </source>
</reference>
<dbReference type="Proteomes" id="UP001215598">
    <property type="component" value="Unassembled WGS sequence"/>
</dbReference>
<proteinExistence type="predicted"/>
<evidence type="ECO:0000313" key="2">
    <source>
        <dbReference type="EMBL" id="KAJ7695512.1"/>
    </source>
</evidence>
<accession>A0AAD7DNP5</accession>
<protein>
    <submittedName>
        <fullName evidence="2">Uncharacterized protein</fullName>
    </submittedName>
</protein>
<gene>
    <name evidence="2" type="ORF">B0H16DRAFT_1485317</name>
</gene>
<feature type="compositionally biased region" description="Basic and acidic residues" evidence="1">
    <location>
        <begin position="163"/>
        <end position="174"/>
    </location>
</feature>
<name>A0AAD7DNP5_9AGAR</name>